<protein>
    <submittedName>
        <fullName evidence="3">SnoaL-like protein</fullName>
    </submittedName>
</protein>
<evidence type="ECO:0000313" key="3">
    <source>
        <dbReference type="EMBL" id="ROQ30436.1"/>
    </source>
</evidence>
<keyword evidence="1" id="KW-0732">Signal</keyword>
<reference evidence="3 4" key="1">
    <citation type="submission" date="2018-11" db="EMBL/GenBank/DDBJ databases">
        <title>Genomic Encyclopedia of Type Strains, Phase IV (KMG-IV): sequencing the most valuable type-strain genomes for metagenomic binning, comparative biology and taxonomic classification.</title>
        <authorList>
            <person name="Goeker M."/>
        </authorList>
    </citation>
    <scope>NUCLEOTIDE SEQUENCE [LARGE SCALE GENOMIC DNA]</scope>
    <source>
        <strain evidence="3 4">DSM 21945</strain>
    </source>
</reference>
<dbReference type="Pfam" id="PF12680">
    <property type="entry name" value="SnoaL_2"/>
    <property type="match status" value="1"/>
</dbReference>
<dbReference type="InterPro" id="IPR032710">
    <property type="entry name" value="NTF2-like_dom_sf"/>
</dbReference>
<evidence type="ECO:0000313" key="4">
    <source>
        <dbReference type="Proteomes" id="UP000268033"/>
    </source>
</evidence>
<accession>A0A3N1Q0U1</accession>
<organism evidence="3 4">
    <name type="scientific">Gallaecimonas pentaromativorans</name>
    <dbReference type="NCBI Taxonomy" id="584787"/>
    <lineage>
        <taxon>Bacteria</taxon>
        <taxon>Pseudomonadati</taxon>
        <taxon>Pseudomonadota</taxon>
        <taxon>Gammaproteobacteria</taxon>
        <taxon>Enterobacterales</taxon>
        <taxon>Gallaecimonadaceae</taxon>
        <taxon>Gallaecimonas</taxon>
    </lineage>
</organism>
<evidence type="ECO:0000256" key="1">
    <source>
        <dbReference type="SAM" id="SignalP"/>
    </source>
</evidence>
<feature type="chain" id="PRO_5017934141" evidence="1">
    <location>
        <begin position="18"/>
        <end position="156"/>
    </location>
</feature>
<dbReference type="SUPFAM" id="SSF54427">
    <property type="entry name" value="NTF2-like"/>
    <property type="match status" value="1"/>
</dbReference>
<dbReference type="Proteomes" id="UP000268033">
    <property type="component" value="Unassembled WGS sequence"/>
</dbReference>
<dbReference type="InterPro" id="IPR037401">
    <property type="entry name" value="SnoaL-like"/>
</dbReference>
<dbReference type="AlphaFoldDB" id="A0A3N1Q0U1"/>
<dbReference type="RefSeq" id="WP_050657726.1">
    <property type="nucleotide sequence ID" value="NZ_JBLXAC010000014.1"/>
</dbReference>
<sequence length="156" mass="17614">MRALYLLILLFCLPAFADEDALLLARKYMQAYTAMDYGELEQFYHFDAVFQDPSASVQGNSQNIAGRTAILEFLKKAEQGVAQIRFVENNHMVVGNWVILMGEYHYLVSGPQFGLGPQPVWIVVKGITELQVDTGAGQIRIHRDMLDYESVPSQLQ</sequence>
<dbReference type="OrthoDB" id="6262526at2"/>
<dbReference type="Gene3D" id="3.10.450.50">
    <property type="match status" value="1"/>
</dbReference>
<gene>
    <name evidence="3" type="ORF">EDC28_101122</name>
</gene>
<dbReference type="EMBL" id="RJUL01000001">
    <property type="protein sequence ID" value="ROQ30436.1"/>
    <property type="molecule type" value="Genomic_DNA"/>
</dbReference>
<name>A0A3N1Q0U1_9GAMM</name>
<proteinExistence type="predicted"/>
<dbReference type="STRING" id="584787.GCA_001247655_01713"/>
<evidence type="ECO:0000259" key="2">
    <source>
        <dbReference type="Pfam" id="PF12680"/>
    </source>
</evidence>
<keyword evidence="4" id="KW-1185">Reference proteome</keyword>
<comment type="caution">
    <text evidence="3">The sequence shown here is derived from an EMBL/GenBank/DDBJ whole genome shotgun (WGS) entry which is preliminary data.</text>
</comment>
<feature type="domain" description="SnoaL-like" evidence="2">
    <location>
        <begin position="25"/>
        <end position="115"/>
    </location>
</feature>
<feature type="signal peptide" evidence="1">
    <location>
        <begin position="1"/>
        <end position="17"/>
    </location>
</feature>